<feature type="domain" description="Putative DNA-binding" evidence="1">
    <location>
        <begin position="21"/>
        <end position="83"/>
    </location>
</feature>
<dbReference type="RefSeq" id="WP_121012580.1">
    <property type="nucleotide sequence ID" value="NZ_RCCJ01000001.1"/>
</dbReference>
<proteinExistence type="predicted"/>
<evidence type="ECO:0000259" key="2">
    <source>
        <dbReference type="Pfam" id="PF22106"/>
    </source>
</evidence>
<keyword evidence="4" id="KW-1185">Reference proteome</keyword>
<dbReference type="InterPro" id="IPR018640">
    <property type="entry name" value="DUF2063"/>
</dbReference>
<dbReference type="InterPro" id="IPR044922">
    <property type="entry name" value="DUF2063_N_sf"/>
</dbReference>
<name>A0A497XX41_9AQUI</name>
<sequence length="232" mass="27273">MQRELAEMRKLFATAKGITPPENERLELYFLLVYNRFEEFIETSLPSLSQYLGDELEPLVREFMRLKHTSPLLLDLGNEFVDFFRGKELPLKAKLPFLEELALYEWLEVELFNAPDERLSEGFSWKGSYRLSSSAKILHFSFPVHRFNSMSYEEMIAAKGNYYLLMYRDRDENVKSVELTEFVYGYLKEVVGGVSPKTALERRELEFELEEVIPYLENFMSRLVSVGVLVKM</sequence>
<evidence type="ECO:0000259" key="1">
    <source>
        <dbReference type="Pfam" id="PF09836"/>
    </source>
</evidence>
<dbReference type="Gene3D" id="3.90.930.50">
    <property type="match status" value="1"/>
</dbReference>
<organism evidence="3 4">
    <name type="scientific">Hydrogenivirga caldilitoris</name>
    <dbReference type="NCBI Taxonomy" id="246264"/>
    <lineage>
        <taxon>Bacteria</taxon>
        <taxon>Pseudomonadati</taxon>
        <taxon>Aquificota</taxon>
        <taxon>Aquificia</taxon>
        <taxon>Aquificales</taxon>
        <taxon>Aquificaceae</taxon>
        <taxon>Hydrogenivirga</taxon>
    </lineage>
</organism>
<dbReference type="Gene3D" id="1.10.150.690">
    <property type="entry name" value="DUF2063"/>
    <property type="match status" value="1"/>
</dbReference>
<feature type="domain" description="NGO1945-like C-terminal" evidence="2">
    <location>
        <begin position="132"/>
        <end position="187"/>
    </location>
</feature>
<accession>A0A497XX41</accession>
<dbReference type="Proteomes" id="UP000267841">
    <property type="component" value="Unassembled WGS sequence"/>
</dbReference>
<protein>
    <submittedName>
        <fullName evidence="3">Uncharacterized protein</fullName>
    </submittedName>
</protein>
<reference evidence="3 4" key="1">
    <citation type="submission" date="2018-10" db="EMBL/GenBank/DDBJ databases">
        <title>Genomic Encyclopedia of Archaeal and Bacterial Type Strains, Phase II (KMG-II): from individual species to whole genera.</title>
        <authorList>
            <person name="Goeker M."/>
        </authorList>
    </citation>
    <scope>NUCLEOTIDE SEQUENCE [LARGE SCALE GENOMIC DNA]</scope>
    <source>
        <strain evidence="3 4">DSM 16510</strain>
    </source>
</reference>
<gene>
    <name evidence="3" type="ORF">BCF55_1632</name>
</gene>
<evidence type="ECO:0000313" key="4">
    <source>
        <dbReference type="Proteomes" id="UP000267841"/>
    </source>
</evidence>
<dbReference type="EMBL" id="RCCJ01000001">
    <property type="protein sequence ID" value="RLJ71333.1"/>
    <property type="molecule type" value="Genomic_DNA"/>
</dbReference>
<dbReference type="OrthoDB" id="4146344at2"/>
<dbReference type="Pfam" id="PF22106">
    <property type="entry name" value="NGO1945_C"/>
    <property type="match status" value="1"/>
</dbReference>
<evidence type="ECO:0000313" key="3">
    <source>
        <dbReference type="EMBL" id="RLJ71333.1"/>
    </source>
</evidence>
<dbReference type="InterPro" id="IPR054098">
    <property type="entry name" value="NGO1945-like_C"/>
</dbReference>
<dbReference type="AlphaFoldDB" id="A0A497XX41"/>
<comment type="caution">
    <text evidence="3">The sequence shown here is derived from an EMBL/GenBank/DDBJ whole genome shotgun (WGS) entry which is preliminary data.</text>
</comment>
<dbReference type="Pfam" id="PF09836">
    <property type="entry name" value="DUF2063"/>
    <property type="match status" value="1"/>
</dbReference>